<gene>
    <name evidence="4" type="ORF">O7A05_13395</name>
</gene>
<dbReference type="SUPFAM" id="SSF50199">
    <property type="entry name" value="Staphylococcal nuclease"/>
    <property type="match status" value="1"/>
</dbReference>
<dbReference type="SMART" id="SM00318">
    <property type="entry name" value="SNc"/>
    <property type="match status" value="1"/>
</dbReference>
<proteinExistence type="predicted"/>
<comment type="caution">
    <text evidence="4">The sequence shown here is derived from an EMBL/GenBank/DDBJ whole genome shotgun (WGS) entry which is preliminary data.</text>
</comment>
<feature type="transmembrane region" description="Helical" evidence="2">
    <location>
        <begin position="34"/>
        <end position="53"/>
    </location>
</feature>
<evidence type="ECO:0000259" key="3">
    <source>
        <dbReference type="PROSITE" id="PS50830"/>
    </source>
</evidence>
<dbReference type="InterPro" id="IPR016071">
    <property type="entry name" value="Staphylococal_nuclease_OB-fold"/>
</dbReference>
<protein>
    <submittedName>
        <fullName evidence="4">Thermonuclease family protein</fullName>
    </submittedName>
</protein>
<dbReference type="PANTHER" id="PTHR12302:SF26">
    <property type="entry name" value="BLR1266 PROTEIN"/>
    <property type="match status" value="1"/>
</dbReference>
<dbReference type="RefSeq" id="WP_337093557.1">
    <property type="nucleotide sequence ID" value="NZ_JAPYKO010000007.1"/>
</dbReference>
<evidence type="ECO:0000313" key="4">
    <source>
        <dbReference type="EMBL" id="MEI9403151.1"/>
    </source>
</evidence>
<keyword evidence="5" id="KW-1185">Reference proteome</keyword>
<feature type="compositionally biased region" description="Basic residues" evidence="1">
    <location>
        <begin position="15"/>
        <end position="27"/>
    </location>
</feature>
<keyword evidence="2" id="KW-1133">Transmembrane helix</keyword>
<keyword evidence="2" id="KW-0812">Transmembrane</keyword>
<dbReference type="Proteomes" id="UP001366503">
    <property type="component" value="Unassembled WGS sequence"/>
</dbReference>
<accession>A0ABU8KDD0</accession>
<feature type="region of interest" description="Disordered" evidence="1">
    <location>
        <begin position="1"/>
        <end position="29"/>
    </location>
</feature>
<feature type="domain" description="TNase-like" evidence="3">
    <location>
        <begin position="80"/>
        <end position="198"/>
    </location>
</feature>
<keyword evidence="2" id="KW-0472">Membrane</keyword>
<evidence type="ECO:0000256" key="2">
    <source>
        <dbReference type="SAM" id="Phobius"/>
    </source>
</evidence>
<dbReference type="InterPro" id="IPR035437">
    <property type="entry name" value="SNase_OB-fold_sf"/>
</dbReference>
<dbReference type="Gene3D" id="2.40.50.90">
    <property type="match status" value="1"/>
</dbReference>
<dbReference type="Pfam" id="PF00565">
    <property type="entry name" value="SNase"/>
    <property type="match status" value="1"/>
</dbReference>
<evidence type="ECO:0000313" key="5">
    <source>
        <dbReference type="Proteomes" id="UP001366503"/>
    </source>
</evidence>
<dbReference type="EMBL" id="JAPYKO010000007">
    <property type="protein sequence ID" value="MEI9403151.1"/>
    <property type="molecule type" value="Genomic_DNA"/>
</dbReference>
<name>A0ABU8KDD0_9HYPH</name>
<dbReference type="PROSITE" id="PS50830">
    <property type="entry name" value="TNASE_3"/>
    <property type="match status" value="1"/>
</dbReference>
<evidence type="ECO:0000256" key="1">
    <source>
        <dbReference type="SAM" id="MobiDB-lite"/>
    </source>
</evidence>
<reference evidence="4 5" key="1">
    <citation type="submission" date="2022-12" db="EMBL/GenBank/DDBJ databases">
        <authorList>
            <person name="Muema E."/>
        </authorList>
    </citation>
    <scope>NUCLEOTIDE SEQUENCE [LARGE SCALE GENOMIC DNA]</scope>
    <source>
        <strain evidence="5">1330</strain>
    </source>
</reference>
<dbReference type="PANTHER" id="PTHR12302">
    <property type="entry name" value="EBNA2 BINDING PROTEIN P100"/>
    <property type="match status" value="1"/>
</dbReference>
<sequence length="286" mass="31886">MEKGQLNIGADQANRWRKRKRPGRRGQSRSNAPLRLVFVTVAAAAAFGTQFLISHGQMLPSPVSTWLNPLPPPIGGRASVIDGDTIEIAGQRIRFNGIDAPESKQYCDDAKGFEYPCGRQAAQAVDEFLAASRPLYCKFVSRDRYGRLVGDCYRADRKNVQSWLVEQGLALDWPRYSNGAFASEQATAKAAHRGLWQGRFDQPWDWRAANTDKVETASEQSTGLFSFLGNLNCRIKGNISTNTGERIYHMPGQKYYSSTVVTPSKGERWFCSEAEAQAAGWRRSKV</sequence>
<organism evidence="4 5">
    <name type="scientific">Mesorhizobium argentiipisi</name>
    <dbReference type="NCBI Taxonomy" id="3015175"/>
    <lineage>
        <taxon>Bacteria</taxon>
        <taxon>Pseudomonadati</taxon>
        <taxon>Pseudomonadota</taxon>
        <taxon>Alphaproteobacteria</taxon>
        <taxon>Hyphomicrobiales</taxon>
        <taxon>Phyllobacteriaceae</taxon>
        <taxon>Mesorhizobium</taxon>
    </lineage>
</organism>